<dbReference type="Pfam" id="PF01422">
    <property type="entry name" value="zf-NF-X1"/>
    <property type="match status" value="9"/>
</dbReference>
<keyword evidence="10 19" id="KW-0863">Zinc-finger</keyword>
<evidence type="ECO:0000256" key="9">
    <source>
        <dbReference type="ARBA" id="ARBA00022737"/>
    </source>
</evidence>
<feature type="domain" description="RING-type" evidence="23">
    <location>
        <begin position="379"/>
        <end position="435"/>
    </location>
</feature>
<sequence>MDWVGFCLFGLLNISHLPDDVISFLASGCIFMRACGLPPVWKGAADVSRVLDWVWAAPHLFWQGVGCGTLASSSACGLGDLAFVGDNIGVVKRGGNRTWVKVKTVDCGLIGLICDCSLYSFSFSVDQFELSKLLGDRSCEGLVGSVNMASQVRGERRDNNRSRNPSQPRWVPRGSNPTAAAVNPPPPGFSLNLQNGNANGPAAGESRQHRGGHGGNGGQPNHVSAPGESRQHRGGYNGNGGQLNQVSGPSESRQQRGGHNGNGGQSNYSFTPSDGRQHRGGHNGIVGQFNHSSVPSESRQHRGGHNGNGGQSNQSSTLSENREHRGGHHGYRGNVVRPVNHRREREKSESQEGMGMKDSSLPQLVQEIQDKLTKGTVECMICYDMVRRSAPVWSCSSCYSIFHLNCIKKWARAPTSIDMSAGKNQGFNWRCPGCQSVQLTSSKEIRYVCFCGKRTDPPSDLYLTPHSCGEHCGKPLEKEVAGRGISKDDLCPHMCVLQCHPGPCPPCKAFAPPRLCPCGKKTITTRCSDRTSVLTCGNQCSKLLDCGRHRCERKCHVGPCDPCQVPFNASCFCLKKVEVVLCEEMTVKGEVKAEDGVFSCSSSCCKKLSCGNHVCSEICHPGPCGECNLMPQNVKTCHCGKTSLQEERQSCLDPIPTCSQICEKTLPCGVHQCQQICHTGDCPPCLVKVTQKCRCESTSRNVECCNTTMENQKFTCDKPCGRKKNCGRHRCSERCCPLSNSNNRLSGDWDPHLCSMPCGKKLRCGQHSCESLCHSGHCPPCLDTIFTDLTCACGRTSIPPPLPCGTPPPSCQLPCSVPQPCGHSSSHSCHFGDCPPCSVPVPKECIGGHVVLRNIPCGSKDIKCNKSCGKIRQCGMHACGRTCHPPPCESSSSAEVGSKSSCGQICGAPRRDCRHTCTAPCHPYASCPDARCDFLVTITCSCGRITANVPCDSGGSNASFNAGTVFEASIIQKLPVPLQPVEATNKKVPLGQRKLMCDDECAKLERKRVLADAFDIVPPNLDALHFGETNVTSELLSDLFRRDPKWVLSVEERCKQLVLGKSKGATSGLRVHVFCPMLKEKRDVVRVIADRWKLAVQAAGWEPKRFIVVHATPKSKVPARVLGVKGTTTVNTSQPPAFDHLVDMDPRLVVSFPDLPRDADISALVLRFGGECELVWLNDKNALAVFNDPARAATAMRRLDNGTLYHGAIAVLSVASSGSNAWGGVGIAKEGAYTALKGNAWKKAVIRESSWREDSWGDEELSGGSADVQASVWKKEAPIAASLNRWSVLDSEVPLGSSSVSPTVEDSGKHTSAGVSPTVEDSGKHTTAGLISMVESNASGSTPSNASSSTSMGQLGGSIAETSEVPNMDWDSQLSSATSSNQLKSLGVLYGQMSTAPLYVFGTIHAKDIKSEDTVYELFSFIFWTMSIISFLKYACIVLRADDNGEGGTFALYSLLCRHAKVGLLPNDKSSNEVMHYEREIPFWIKVESRAKRAIEKHKSSHYVMLVLALLGSCMTIGIGVLTPALSVYSASTGVQRSLSDMAKKFSSSENKQDSLAKAFKDYVPVPLASAILVCLFTLQHYGTRKIGFMFAPIIIIWLICIGGVGIYNIFYWDRKIIHAISPVYMYRFVRNINVGRWRALGSIVLCVAGSEAMYADLGHFRKKSIKITFVCLIYPVLVLCYAGQAAFISKNFHDDDYNHLSVSVPLSVRHWFTALSLLASAVGSQATITASFSIINQCLALGCFPRVKVIHTSDKIHGQVYIPDINWILMVLCLTVTIGFHNIEKIGNATGLAVISAMVVTTCLMSLVIALYWEKSLFESICFLLFFGFIEAMYVSACILNFHKGAWYLVFLLALSLTIMLSWHYGTKKKLEFDLTNKVSAEWLVAISPALGVTRVPGIGFIYTDIVSGIPAFFSHFITNLPAFHQVLIFVSFKSLPVPYVPATRRYLVGRIGPKDLKIYRCVVRYGYCDHIRDTDDFEEEIIGSIGEFISVEENDFDNSFQDRMIIVGKPPSNGSALIPLSEITSCEDSVSLVHSESRLGTLADACESGLVSMQRKKVRFMLPPNSPKMRVSVREELQELIDARESGAAYFLGQVHLAVRDGSNIFKRLLIMTYVLSEKNCREPPVALNIPHAALVEVGMVCSI</sequence>
<keyword evidence="14" id="KW-0805">Transcription regulation</keyword>
<evidence type="ECO:0000256" key="17">
    <source>
        <dbReference type="ARBA" id="ARBA00023163"/>
    </source>
</evidence>
<keyword evidence="8" id="KW-0479">Metal-binding</keyword>
<keyword evidence="9" id="KW-0677">Repeat</keyword>
<feature type="compositionally biased region" description="Low complexity" evidence="21">
    <location>
        <begin position="1336"/>
        <end position="1351"/>
    </location>
</feature>
<feature type="transmembrane region" description="Helical" evidence="20">
    <location>
        <begin position="1591"/>
        <end position="1613"/>
    </location>
</feature>
<evidence type="ECO:0000256" key="2">
    <source>
        <dbReference type="ARBA" id="ARBA00004651"/>
    </source>
</evidence>
<accession>A0A5J6A171</accession>
<feature type="compositionally biased region" description="Polar residues" evidence="21">
    <location>
        <begin position="242"/>
        <end position="251"/>
    </location>
</feature>
<dbReference type="InterPro" id="IPR053952">
    <property type="entry name" value="K_trans_C"/>
</dbReference>
<keyword evidence="18" id="KW-0539">Nucleus</keyword>
<dbReference type="GO" id="GO:0005886">
    <property type="term" value="C:plasma membrane"/>
    <property type="evidence" value="ECO:0007669"/>
    <property type="project" value="UniProtKB-SubCell"/>
</dbReference>
<keyword evidence="11" id="KW-0862">Zinc</keyword>
<keyword evidence="7 20" id="KW-0812">Transmembrane</keyword>
<reference evidence="24" key="1">
    <citation type="submission" date="2018-02" db="EMBL/GenBank/DDBJ databases">
        <title>Genome-wide identification of KT/HAK/KUP family transporter genes in strawberry and responses to abiotic stresses.</title>
        <authorList>
            <person name="Chen X."/>
            <person name="Wang J."/>
            <person name="Zhao M."/>
        </authorList>
    </citation>
    <scope>NUCLEOTIDE SEQUENCE</scope>
    <source>
        <tissue evidence="24">Flower and seedlings</tissue>
    </source>
</reference>
<dbReference type="Pfam" id="PF24435">
    <property type="entry name" value="RRM_NFXL1"/>
    <property type="match status" value="1"/>
</dbReference>
<evidence type="ECO:0000256" key="8">
    <source>
        <dbReference type="ARBA" id="ARBA00022723"/>
    </source>
</evidence>
<feature type="region of interest" description="Disordered" evidence="21">
    <location>
        <begin position="1336"/>
        <end position="1357"/>
    </location>
</feature>
<comment type="caution">
    <text evidence="20">Lacks conserved residue(s) required for the propagation of feature annotation.</text>
</comment>
<dbReference type="InterPro" id="IPR000967">
    <property type="entry name" value="Znf_NFX1"/>
</dbReference>
<feature type="region of interest" description="Disordered" evidence="21">
    <location>
        <begin position="1293"/>
        <end position="1324"/>
    </location>
</feature>
<name>A0A5J6A171_FRAVE</name>
<keyword evidence="5" id="KW-0813">Transport</keyword>
<dbReference type="CDD" id="cd06008">
    <property type="entry name" value="NF-X1-zinc-finger"/>
    <property type="match status" value="9"/>
</dbReference>
<feature type="compositionally biased region" description="Basic and acidic residues" evidence="21">
    <location>
        <begin position="341"/>
        <end position="350"/>
    </location>
</feature>
<evidence type="ECO:0000256" key="14">
    <source>
        <dbReference type="ARBA" id="ARBA00023015"/>
    </source>
</evidence>
<keyword evidence="6 20" id="KW-0633">Potassium transport</keyword>
<keyword evidence="12 20" id="KW-0630">Potassium</keyword>
<dbReference type="GO" id="GO:0005634">
    <property type="term" value="C:nucleus"/>
    <property type="evidence" value="ECO:0007669"/>
    <property type="project" value="UniProtKB-SubCell"/>
</dbReference>
<feature type="transmembrane region" description="Helical" evidence="20">
    <location>
        <begin position="1849"/>
        <end position="1867"/>
    </location>
</feature>
<dbReference type="Pfam" id="PF02705">
    <property type="entry name" value="K_trans"/>
    <property type="match status" value="1"/>
</dbReference>
<evidence type="ECO:0000256" key="1">
    <source>
        <dbReference type="ARBA" id="ARBA00004123"/>
    </source>
</evidence>
<dbReference type="InterPro" id="IPR053951">
    <property type="entry name" value="K_trans_N"/>
</dbReference>
<dbReference type="InterPro" id="IPR001841">
    <property type="entry name" value="Znf_RING"/>
</dbReference>
<proteinExistence type="evidence at transcript level"/>
<comment type="subcellular location">
    <subcellularLocation>
        <location evidence="2">Cell membrane</location>
        <topology evidence="2">Multi-pass membrane protein</topology>
    </subcellularLocation>
    <subcellularLocation>
        <location evidence="20">Membrane</location>
        <topology evidence="20">Multi-pass membrane protein</topology>
    </subcellularLocation>
    <subcellularLocation>
        <location evidence="1">Nucleus</location>
    </subcellularLocation>
</comment>
<keyword evidence="17" id="KW-0804">Transcription</keyword>
<keyword evidence="13 20" id="KW-1133">Transmembrane helix</keyword>
<dbReference type="PANTHER" id="PTHR12360:SF12">
    <property type="entry name" value="TRANSCRIPTIONAL REPRESSOR NF-X1"/>
    <property type="match status" value="1"/>
</dbReference>
<keyword evidence="15 20" id="KW-0406">Ion transport</keyword>
<dbReference type="SUPFAM" id="SSF57850">
    <property type="entry name" value="RING/U-box"/>
    <property type="match status" value="1"/>
</dbReference>
<evidence type="ECO:0000256" key="10">
    <source>
        <dbReference type="ARBA" id="ARBA00022771"/>
    </source>
</evidence>
<feature type="region of interest" description="Disordered" evidence="21">
    <location>
        <begin position="150"/>
        <end position="359"/>
    </location>
</feature>
<evidence type="ECO:0000259" key="22">
    <source>
        <dbReference type="PROSITE" id="PS50016"/>
    </source>
</evidence>
<feature type="transmembrane region" description="Helical" evidence="20">
    <location>
        <begin position="1766"/>
        <end position="1784"/>
    </location>
</feature>
<evidence type="ECO:0000256" key="18">
    <source>
        <dbReference type="ARBA" id="ARBA00023242"/>
    </source>
</evidence>
<feature type="transmembrane region" description="Helical" evidence="20">
    <location>
        <begin position="1503"/>
        <end position="1529"/>
    </location>
</feature>
<evidence type="ECO:0000256" key="4">
    <source>
        <dbReference type="ARBA" id="ARBA00008440"/>
    </source>
</evidence>
<dbReference type="GO" id="GO:0000977">
    <property type="term" value="F:RNA polymerase II transcription regulatory region sequence-specific DNA binding"/>
    <property type="evidence" value="ECO:0007669"/>
    <property type="project" value="TreeGrafter"/>
</dbReference>
<feature type="transmembrane region" description="Helical" evidence="20">
    <location>
        <begin position="1790"/>
        <end position="1814"/>
    </location>
</feature>
<organism evidence="24">
    <name type="scientific">Fragaria vesca subsp. vesca</name>
    <dbReference type="NCBI Taxonomy" id="101020"/>
    <lineage>
        <taxon>Eukaryota</taxon>
        <taxon>Viridiplantae</taxon>
        <taxon>Streptophyta</taxon>
        <taxon>Embryophyta</taxon>
        <taxon>Tracheophyta</taxon>
        <taxon>Spermatophyta</taxon>
        <taxon>Magnoliopsida</taxon>
        <taxon>eudicotyledons</taxon>
        <taxon>Gunneridae</taxon>
        <taxon>Pentapetalae</taxon>
        <taxon>rosids</taxon>
        <taxon>fabids</taxon>
        <taxon>Rosales</taxon>
        <taxon>Rosaceae</taxon>
        <taxon>Rosoideae</taxon>
        <taxon>Potentilleae</taxon>
        <taxon>Fragariinae</taxon>
        <taxon>Fragaria</taxon>
    </lineage>
</organism>
<protein>
    <recommendedName>
        <fullName evidence="20">Potassium transporter</fullName>
    </recommendedName>
</protein>
<comment type="similarity">
    <text evidence="4 20">Belongs to the HAK/KUP transporter (TC 2.A.72.3) family.</text>
</comment>
<evidence type="ECO:0000256" key="15">
    <source>
        <dbReference type="ARBA" id="ARBA00023065"/>
    </source>
</evidence>
<dbReference type="PROSITE" id="PS50089">
    <property type="entry name" value="ZF_RING_2"/>
    <property type="match status" value="1"/>
</dbReference>
<feature type="transmembrane region" description="Helical" evidence="20">
    <location>
        <begin position="1668"/>
        <end position="1689"/>
    </location>
</feature>
<evidence type="ECO:0000256" key="21">
    <source>
        <dbReference type="SAM" id="MobiDB-lite"/>
    </source>
</evidence>
<evidence type="ECO:0000256" key="5">
    <source>
        <dbReference type="ARBA" id="ARBA00022448"/>
    </source>
</evidence>
<dbReference type="InterPro" id="IPR019787">
    <property type="entry name" value="Znf_PHD-finger"/>
</dbReference>
<dbReference type="PANTHER" id="PTHR12360">
    <property type="entry name" value="NUCLEAR TRANSCRIPTION FACTOR, X-BOX BINDING 1 NFX1"/>
    <property type="match status" value="1"/>
</dbReference>
<evidence type="ECO:0000256" key="16">
    <source>
        <dbReference type="ARBA" id="ARBA00023136"/>
    </source>
</evidence>
<evidence type="ECO:0000256" key="12">
    <source>
        <dbReference type="ARBA" id="ARBA00022958"/>
    </source>
</evidence>
<evidence type="ECO:0000256" key="13">
    <source>
        <dbReference type="ARBA" id="ARBA00022989"/>
    </source>
</evidence>
<evidence type="ECO:0000256" key="3">
    <source>
        <dbReference type="ARBA" id="ARBA00007269"/>
    </source>
</evidence>
<evidence type="ECO:0000256" key="7">
    <source>
        <dbReference type="ARBA" id="ARBA00022692"/>
    </source>
</evidence>
<dbReference type="InterPro" id="IPR056234">
    <property type="entry name" value="RRM_NFXL1"/>
</dbReference>
<evidence type="ECO:0000256" key="19">
    <source>
        <dbReference type="PROSITE-ProRule" id="PRU00175"/>
    </source>
</evidence>
<feature type="transmembrane region" description="Helical" evidence="20">
    <location>
        <begin position="1418"/>
        <end position="1439"/>
    </location>
</feature>
<evidence type="ECO:0000313" key="24">
    <source>
        <dbReference type="EMBL" id="QAU20971.1"/>
    </source>
</evidence>
<dbReference type="Pfam" id="PF22776">
    <property type="entry name" value="K_trans_C"/>
    <property type="match status" value="1"/>
</dbReference>
<dbReference type="EMBL" id="MG993119">
    <property type="protein sequence ID" value="QAU20971.1"/>
    <property type="molecule type" value="mRNA"/>
</dbReference>
<dbReference type="InterPro" id="IPR034078">
    <property type="entry name" value="NFX1_fam"/>
</dbReference>
<comment type="function">
    <text evidence="20">Potassium transporter.</text>
</comment>
<dbReference type="InterPro" id="IPR003855">
    <property type="entry name" value="K+_transporter"/>
</dbReference>
<keyword evidence="16 20" id="KW-0472">Membrane</keyword>
<comment type="similarity">
    <text evidence="3">Belongs to the NFX1 family.</text>
</comment>
<dbReference type="GO" id="GO:0015079">
    <property type="term" value="F:potassium ion transmembrane transporter activity"/>
    <property type="evidence" value="ECO:0007669"/>
    <property type="project" value="UniProtKB-UniRule"/>
</dbReference>
<dbReference type="NCBIfam" id="TIGR00794">
    <property type="entry name" value="kup"/>
    <property type="match status" value="1"/>
</dbReference>
<evidence type="ECO:0000256" key="11">
    <source>
        <dbReference type="ARBA" id="ARBA00022833"/>
    </source>
</evidence>
<feature type="transmembrane region" description="Helical" evidence="20">
    <location>
        <begin position="1821"/>
        <end position="1843"/>
    </location>
</feature>
<dbReference type="GO" id="GO:0008270">
    <property type="term" value="F:zinc ion binding"/>
    <property type="evidence" value="ECO:0007669"/>
    <property type="project" value="UniProtKB-KW"/>
</dbReference>
<evidence type="ECO:0000259" key="23">
    <source>
        <dbReference type="PROSITE" id="PS50089"/>
    </source>
</evidence>
<dbReference type="CDD" id="cd16492">
    <property type="entry name" value="RING-CH-C4HC3_NFX1-like"/>
    <property type="match status" value="1"/>
</dbReference>
<evidence type="ECO:0000256" key="20">
    <source>
        <dbReference type="RuleBase" id="RU321113"/>
    </source>
</evidence>
<dbReference type="SMART" id="SM00438">
    <property type="entry name" value="ZnF_NFX"/>
    <property type="match status" value="8"/>
</dbReference>
<gene>
    <name evidence="24" type="primary">KUP13</name>
</gene>
<evidence type="ECO:0000256" key="6">
    <source>
        <dbReference type="ARBA" id="ARBA00022538"/>
    </source>
</evidence>
<dbReference type="PROSITE" id="PS50016">
    <property type="entry name" value="ZF_PHD_2"/>
    <property type="match status" value="1"/>
</dbReference>
<dbReference type="GO" id="GO:0000981">
    <property type="term" value="F:DNA-binding transcription factor activity, RNA polymerase II-specific"/>
    <property type="evidence" value="ECO:0007669"/>
    <property type="project" value="TreeGrafter"/>
</dbReference>
<feature type="domain" description="PHD-type" evidence="22">
    <location>
        <begin position="376"/>
        <end position="437"/>
    </location>
</feature>